<dbReference type="InterPro" id="IPR050723">
    <property type="entry name" value="CFA/CMAS"/>
</dbReference>
<keyword evidence="3" id="KW-0808">Transferase</keyword>
<keyword evidence="2 6" id="KW-0489">Methyltransferase</keyword>
<dbReference type="CDD" id="cd02440">
    <property type="entry name" value="AdoMet_MTases"/>
    <property type="match status" value="1"/>
</dbReference>
<dbReference type="GO" id="GO:0032259">
    <property type="term" value="P:methylation"/>
    <property type="evidence" value="ECO:0007669"/>
    <property type="project" value="UniProtKB-KW"/>
</dbReference>
<dbReference type="PANTHER" id="PTHR43667">
    <property type="entry name" value="CYCLOPROPANE-FATTY-ACYL-PHOSPHOLIPID SYNTHASE"/>
    <property type="match status" value="1"/>
</dbReference>
<dbReference type="GO" id="GO:0008168">
    <property type="term" value="F:methyltransferase activity"/>
    <property type="evidence" value="ECO:0007669"/>
    <property type="project" value="UniProtKB-KW"/>
</dbReference>
<evidence type="ECO:0000256" key="2">
    <source>
        <dbReference type="ARBA" id="ARBA00022603"/>
    </source>
</evidence>
<protein>
    <submittedName>
        <fullName evidence="6">Class I SAM-dependent methyltransferase</fullName>
    </submittedName>
</protein>
<keyword evidence="5" id="KW-0443">Lipid metabolism</keyword>
<sequence length="412" mass="46877">MFVSILKSVVRVGSLRLIDASGRIHMVGDGTVPCATVRLCSRRLAYSLAANPSLAIGEAYMDNLLTVEEGTIYDFLEILARNYAPSSHPWLSLLERISRGLKQRNPTGRARRNVAHHYDLSGELYDLFLDRDRQYSCAYFERADDTLEVAQERKKQHIAAKLLLDRPGLRILDIGSGWGGLGLYLAREACADVTGVTLSAEQHQASQARTAEADLAERVRFYLRDYREEGGRYDRVVSIGMFEHVGKRNYAEFFGKLHDLLVEDGIALVHTIGYSDAPGPISPFIRKHIFPGADLPSLSEITAAAERSGLIITDIEVLRLHYAETLHHWRKRFVAHWNDAARLYDERFCRMWEFYLALCEVGFRHRTNVVFQVQLARRLDAVPIIRDYIVDWERHGHQPARCDVSGAVTLRR</sequence>
<evidence type="ECO:0000256" key="1">
    <source>
        <dbReference type="ARBA" id="ARBA00010815"/>
    </source>
</evidence>
<evidence type="ECO:0000256" key="4">
    <source>
        <dbReference type="ARBA" id="ARBA00022691"/>
    </source>
</evidence>
<dbReference type="RefSeq" id="WP_202828946.1">
    <property type="nucleotide sequence ID" value="NZ_JAEUXJ010000029.1"/>
</dbReference>
<comment type="similarity">
    <text evidence="1">Belongs to the CFA/CMAS family.</text>
</comment>
<evidence type="ECO:0000313" key="6">
    <source>
        <dbReference type="EMBL" id="MBL6459214.1"/>
    </source>
</evidence>
<accession>A0ABS1VER4</accession>
<name>A0ABS1VER4_9PROT</name>
<reference evidence="6 7" key="1">
    <citation type="submission" date="2021-01" db="EMBL/GenBank/DDBJ databases">
        <title>Belnapia mucosa sp. nov. and Belnapia arida sp. nov., isolated from the Tabernas Desert (Almeria, Spain).</title>
        <authorList>
            <person name="Molina-Menor E."/>
            <person name="Vidal-Verdu A."/>
            <person name="Calonge A."/>
            <person name="Satari L."/>
            <person name="Pereto Magraner J."/>
            <person name="Porcar Miralles M."/>
        </authorList>
    </citation>
    <scope>NUCLEOTIDE SEQUENCE [LARGE SCALE GENOMIC DNA]</scope>
    <source>
        <strain evidence="6 7">T6</strain>
    </source>
</reference>
<dbReference type="InterPro" id="IPR003333">
    <property type="entry name" value="CMAS"/>
</dbReference>
<comment type="caution">
    <text evidence="6">The sequence shown here is derived from an EMBL/GenBank/DDBJ whole genome shotgun (WGS) entry which is preliminary data.</text>
</comment>
<keyword evidence="4" id="KW-0949">S-adenosyl-L-methionine</keyword>
<evidence type="ECO:0000313" key="7">
    <source>
        <dbReference type="Proteomes" id="UP000606490"/>
    </source>
</evidence>
<keyword evidence="7" id="KW-1185">Reference proteome</keyword>
<dbReference type="PANTHER" id="PTHR43667:SF1">
    <property type="entry name" value="CYCLOPROPANE-FATTY-ACYL-PHOSPHOLIPID SYNTHASE"/>
    <property type="match status" value="1"/>
</dbReference>
<dbReference type="Gene3D" id="3.40.50.150">
    <property type="entry name" value="Vaccinia Virus protein VP39"/>
    <property type="match status" value="1"/>
</dbReference>
<dbReference type="SUPFAM" id="SSF53335">
    <property type="entry name" value="S-adenosyl-L-methionine-dependent methyltransferases"/>
    <property type="match status" value="1"/>
</dbReference>
<dbReference type="EMBL" id="JAEUXJ010000029">
    <property type="protein sequence ID" value="MBL6459214.1"/>
    <property type="molecule type" value="Genomic_DNA"/>
</dbReference>
<dbReference type="Pfam" id="PF02353">
    <property type="entry name" value="CMAS"/>
    <property type="match status" value="1"/>
</dbReference>
<dbReference type="PIRSF" id="PIRSF003085">
    <property type="entry name" value="CMAS"/>
    <property type="match status" value="1"/>
</dbReference>
<proteinExistence type="inferred from homology"/>
<dbReference type="InterPro" id="IPR029063">
    <property type="entry name" value="SAM-dependent_MTases_sf"/>
</dbReference>
<gene>
    <name evidence="6" type="ORF">JMJ55_28225</name>
</gene>
<dbReference type="Proteomes" id="UP000606490">
    <property type="component" value="Unassembled WGS sequence"/>
</dbReference>
<evidence type="ECO:0000256" key="3">
    <source>
        <dbReference type="ARBA" id="ARBA00022679"/>
    </source>
</evidence>
<organism evidence="6 7">
    <name type="scientific">Belnapia mucosa</name>
    <dbReference type="NCBI Taxonomy" id="2804532"/>
    <lineage>
        <taxon>Bacteria</taxon>
        <taxon>Pseudomonadati</taxon>
        <taxon>Pseudomonadota</taxon>
        <taxon>Alphaproteobacteria</taxon>
        <taxon>Acetobacterales</taxon>
        <taxon>Roseomonadaceae</taxon>
        <taxon>Belnapia</taxon>
    </lineage>
</organism>
<evidence type="ECO:0000256" key="5">
    <source>
        <dbReference type="ARBA" id="ARBA00023098"/>
    </source>
</evidence>